<protein>
    <submittedName>
        <fullName evidence="2">Heme-degrading monooxygenase HmoA</fullName>
    </submittedName>
</protein>
<dbReference type="AlphaFoldDB" id="A0A1I6HPV1"/>
<keyword evidence="2" id="KW-0560">Oxidoreductase</keyword>
<reference evidence="3" key="1">
    <citation type="submission" date="2016-10" db="EMBL/GenBank/DDBJ databases">
        <authorList>
            <person name="Varghese N."/>
            <person name="Submissions S."/>
        </authorList>
    </citation>
    <scope>NUCLEOTIDE SEQUENCE [LARGE SCALE GENOMIC DNA]</scope>
    <source>
        <strain evidence="3">DSM 19891</strain>
    </source>
</reference>
<dbReference type="GO" id="GO:0004497">
    <property type="term" value="F:monooxygenase activity"/>
    <property type="evidence" value="ECO:0007669"/>
    <property type="project" value="UniProtKB-KW"/>
</dbReference>
<keyword evidence="2" id="KW-0503">Monooxygenase</keyword>
<dbReference type="InterPro" id="IPR011008">
    <property type="entry name" value="Dimeric_a/b-barrel"/>
</dbReference>
<gene>
    <name evidence="2" type="ORF">SAMN04488010_0575</name>
</gene>
<dbReference type="RefSeq" id="WP_091901306.1">
    <property type="nucleotide sequence ID" value="NZ_FOYX01000001.1"/>
</dbReference>
<organism evidence="2 3">
    <name type="scientific">Maribacter stanieri</name>
    <dbReference type="NCBI Taxonomy" id="440514"/>
    <lineage>
        <taxon>Bacteria</taxon>
        <taxon>Pseudomonadati</taxon>
        <taxon>Bacteroidota</taxon>
        <taxon>Flavobacteriia</taxon>
        <taxon>Flavobacteriales</taxon>
        <taxon>Flavobacteriaceae</taxon>
        <taxon>Maribacter</taxon>
    </lineage>
</organism>
<dbReference type="Gene3D" id="3.30.70.100">
    <property type="match status" value="1"/>
</dbReference>
<feature type="domain" description="ABM" evidence="1">
    <location>
        <begin position="1"/>
        <end position="77"/>
    </location>
</feature>
<dbReference type="Proteomes" id="UP000199462">
    <property type="component" value="Unassembled WGS sequence"/>
</dbReference>
<sequence length="99" mass="11628">MILEVAILHVKPNLQGKFEADFALASEYIQAIDGYCSHTLRKCIEIDGQYILLVDWIDVESHEIGFRKSKGYLKWKELLHDYYDSFPSVNHYETVFENK</sequence>
<evidence type="ECO:0000259" key="1">
    <source>
        <dbReference type="Pfam" id="PF03992"/>
    </source>
</evidence>
<dbReference type="Pfam" id="PF03992">
    <property type="entry name" value="ABM"/>
    <property type="match status" value="1"/>
</dbReference>
<dbReference type="STRING" id="440514.SAMN04488010_0575"/>
<dbReference type="EMBL" id="FOYX01000001">
    <property type="protein sequence ID" value="SFR56300.1"/>
    <property type="molecule type" value="Genomic_DNA"/>
</dbReference>
<name>A0A1I6HPV1_9FLAO</name>
<evidence type="ECO:0000313" key="3">
    <source>
        <dbReference type="Proteomes" id="UP000199462"/>
    </source>
</evidence>
<keyword evidence="3" id="KW-1185">Reference proteome</keyword>
<accession>A0A1I6HPV1</accession>
<dbReference type="InterPro" id="IPR007138">
    <property type="entry name" value="ABM_dom"/>
</dbReference>
<dbReference type="SUPFAM" id="SSF54909">
    <property type="entry name" value="Dimeric alpha+beta barrel"/>
    <property type="match status" value="1"/>
</dbReference>
<evidence type="ECO:0000313" key="2">
    <source>
        <dbReference type="EMBL" id="SFR56300.1"/>
    </source>
</evidence>
<proteinExistence type="predicted"/>